<dbReference type="OrthoDB" id="3577641at2"/>
<proteinExistence type="predicted"/>
<dbReference type="KEGG" id="nyu:D7D52_05170"/>
<name>A0A386Z9S3_9NOCA</name>
<accession>A0A386Z9S3</accession>
<protein>
    <submittedName>
        <fullName evidence="1">DUF937 domain-containing protein</fullName>
    </submittedName>
</protein>
<dbReference type="EMBL" id="CP032568">
    <property type="protein sequence ID" value="AYF73355.1"/>
    <property type="molecule type" value="Genomic_DNA"/>
</dbReference>
<gene>
    <name evidence="1" type="ORF">D7D52_05170</name>
</gene>
<sequence>MTSFDDLLSQVPVAQIAEKLGVDEATAKTAIDAAVPVLLGGFQAQAGNSDSGLNLEHEVASQPHALLDGGVDLNQVDTGNGNQIVDQTFGSDKNTVISALGNVGGNAISQDLMGKLLPMLAPIVLAYLGKKAAGGGNGAAGGGGIGDILGSLLGGATGGNAGGGLGDILGKAVGQNAGNVLGNVLGGLLGKK</sequence>
<evidence type="ECO:0000313" key="1">
    <source>
        <dbReference type="EMBL" id="AYF73355.1"/>
    </source>
</evidence>
<organism evidence="1 2">
    <name type="scientific">Nocardia yunnanensis</name>
    <dbReference type="NCBI Taxonomy" id="2382165"/>
    <lineage>
        <taxon>Bacteria</taxon>
        <taxon>Bacillati</taxon>
        <taxon>Actinomycetota</taxon>
        <taxon>Actinomycetes</taxon>
        <taxon>Mycobacteriales</taxon>
        <taxon>Nocardiaceae</taxon>
        <taxon>Nocardia</taxon>
    </lineage>
</organism>
<dbReference type="InterPro" id="IPR009282">
    <property type="entry name" value="DUF937"/>
</dbReference>
<dbReference type="RefSeq" id="WP_120735290.1">
    <property type="nucleotide sequence ID" value="NZ_CP032568.1"/>
</dbReference>
<keyword evidence="2" id="KW-1185">Reference proteome</keyword>
<dbReference type="Proteomes" id="UP000267164">
    <property type="component" value="Chromosome"/>
</dbReference>
<dbReference type="AlphaFoldDB" id="A0A386Z9S3"/>
<dbReference type="Pfam" id="PF06078">
    <property type="entry name" value="DUF937"/>
    <property type="match status" value="1"/>
</dbReference>
<evidence type="ECO:0000313" key="2">
    <source>
        <dbReference type="Proteomes" id="UP000267164"/>
    </source>
</evidence>
<reference evidence="1 2" key="1">
    <citation type="submission" date="2018-09" db="EMBL/GenBank/DDBJ databases">
        <title>Nocardia yunnanensis sp. nov., an actinomycete isolated from a soil sample.</title>
        <authorList>
            <person name="Zhang J."/>
        </authorList>
    </citation>
    <scope>NUCLEOTIDE SEQUENCE [LARGE SCALE GENOMIC DNA]</scope>
    <source>
        <strain evidence="1 2">CFHS0054</strain>
    </source>
</reference>